<evidence type="ECO:0000313" key="3">
    <source>
        <dbReference type="Proteomes" id="UP000474640"/>
    </source>
</evidence>
<dbReference type="EMBL" id="JAABOJ010000057">
    <property type="protein sequence ID" value="KAF3273149.1"/>
    <property type="molecule type" value="Genomic_DNA"/>
</dbReference>
<sequence length="312" mass="35654">MADDNTKTLREILGLTKASHSTLYENTRDDLLIAIDCENGFEFTKQDSFEKVNSQLGLAILDPKDLAKSTSSQVNISTYNFATGTPNYRKRVSTRFIFGESYNLCTQKKDLAEKINSIIPDSRNVILIGHGGRQDLKAFSSLNAKFLKYPFFDTQIIARNVLPVIDENRKANESLCNLLTYFNCPFDRLHCAGNDANFTLRLLLLLVAYSSKDVSPLCRQEFKEKAKIIKDIAYAPLPALKPYPHYVAFVRKQRRWQLKLQARFQDPDTIARNKHRPRGFWTQVIVLVTYEPELTYRNSIDSGALRPNGFTP</sequence>
<dbReference type="InterPro" id="IPR048519">
    <property type="entry name" value="Gfd2/YDR514C-like_C"/>
</dbReference>
<feature type="domain" description="Gfd2/YDR514C-like C-terminal" evidence="1">
    <location>
        <begin position="87"/>
        <end position="204"/>
    </location>
</feature>
<dbReference type="PANTHER" id="PTHR28083">
    <property type="entry name" value="GOOD FOR FULL DBP5 ACTIVITY PROTEIN 2"/>
    <property type="match status" value="1"/>
</dbReference>
<reference evidence="2 3" key="1">
    <citation type="submission" date="2020-01" db="EMBL/GenBank/DDBJ databases">
        <authorList>
            <person name="Palmer J.M."/>
        </authorList>
    </citation>
    <scope>NUCLEOTIDE SEQUENCE [LARGE SCALE GENOMIC DNA]</scope>
    <source>
        <strain evidence="2 3">TWF970</strain>
    </source>
</reference>
<accession>A0A7C8R323</accession>
<evidence type="ECO:0000259" key="1">
    <source>
        <dbReference type="Pfam" id="PF21762"/>
    </source>
</evidence>
<comment type="caution">
    <text evidence="2">The sequence shown here is derived from an EMBL/GenBank/DDBJ whole genome shotgun (WGS) entry which is preliminary data.</text>
</comment>
<organism evidence="2 3">
    <name type="scientific">Orbilia oligospora</name>
    <name type="common">Nematode-trapping fungus</name>
    <name type="synonym">Arthrobotrys oligospora</name>
    <dbReference type="NCBI Taxonomy" id="2813651"/>
    <lineage>
        <taxon>Eukaryota</taxon>
        <taxon>Fungi</taxon>
        <taxon>Dikarya</taxon>
        <taxon>Ascomycota</taxon>
        <taxon>Pezizomycotina</taxon>
        <taxon>Orbiliomycetes</taxon>
        <taxon>Orbiliales</taxon>
        <taxon>Orbiliaceae</taxon>
        <taxon>Orbilia</taxon>
    </lineage>
</organism>
<dbReference type="Pfam" id="PF21762">
    <property type="entry name" value="DEDDh_C"/>
    <property type="match status" value="1"/>
</dbReference>
<gene>
    <name evidence="2" type="ORF">TWF970_009312</name>
</gene>
<dbReference type="InterPro" id="IPR012337">
    <property type="entry name" value="RNaseH-like_sf"/>
</dbReference>
<dbReference type="InterPro" id="IPR040151">
    <property type="entry name" value="Gfd2/YDR514C-like"/>
</dbReference>
<dbReference type="AlphaFoldDB" id="A0A7C8R323"/>
<name>A0A7C8R323_ORBOL</name>
<dbReference type="OrthoDB" id="5953249at2759"/>
<dbReference type="GO" id="GO:0005634">
    <property type="term" value="C:nucleus"/>
    <property type="evidence" value="ECO:0007669"/>
    <property type="project" value="TreeGrafter"/>
</dbReference>
<dbReference type="SUPFAM" id="SSF53098">
    <property type="entry name" value="Ribonuclease H-like"/>
    <property type="match status" value="1"/>
</dbReference>
<dbReference type="PANTHER" id="PTHR28083:SF1">
    <property type="entry name" value="GOOD FOR FULL DBP5 ACTIVITY PROTEIN 2"/>
    <property type="match status" value="1"/>
</dbReference>
<dbReference type="Proteomes" id="UP000474640">
    <property type="component" value="Unassembled WGS sequence"/>
</dbReference>
<proteinExistence type="predicted"/>
<protein>
    <recommendedName>
        <fullName evidence="1">Gfd2/YDR514C-like C-terminal domain-containing protein</fullName>
    </recommendedName>
</protein>
<dbReference type="Gene3D" id="3.30.420.10">
    <property type="entry name" value="Ribonuclease H-like superfamily/Ribonuclease H"/>
    <property type="match status" value="1"/>
</dbReference>
<dbReference type="GO" id="GO:0003676">
    <property type="term" value="F:nucleic acid binding"/>
    <property type="evidence" value="ECO:0007669"/>
    <property type="project" value="InterPro"/>
</dbReference>
<dbReference type="InterPro" id="IPR036397">
    <property type="entry name" value="RNaseH_sf"/>
</dbReference>
<evidence type="ECO:0000313" key="2">
    <source>
        <dbReference type="EMBL" id="KAF3273149.1"/>
    </source>
</evidence>